<dbReference type="PANTHER" id="PTHR33308:SF10">
    <property type="entry name" value="EXO-GLUCOSAMINIDASE LYTG"/>
    <property type="match status" value="1"/>
</dbReference>
<dbReference type="AlphaFoldDB" id="A0AAJ1RA58"/>
<evidence type="ECO:0000313" key="8">
    <source>
        <dbReference type="Proteomes" id="UP001167919"/>
    </source>
</evidence>
<dbReference type="Proteomes" id="UP001167919">
    <property type="component" value="Unassembled WGS sequence"/>
</dbReference>
<dbReference type="Pfam" id="PF01832">
    <property type="entry name" value="Glucosaminidase"/>
    <property type="match status" value="1"/>
</dbReference>
<evidence type="ECO:0000256" key="2">
    <source>
        <dbReference type="ARBA" id="ARBA00022801"/>
    </source>
</evidence>
<proteinExistence type="inferred from homology"/>
<dbReference type="Gene3D" id="4.10.80.30">
    <property type="entry name" value="DNA polymerase, domain 6"/>
    <property type="match status" value="1"/>
</dbReference>
<evidence type="ECO:0000313" key="6">
    <source>
        <dbReference type="EMBL" id="QAS70632.1"/>
    </source>
</evidence>
<reference evidence="6" key="3">
    <citation type="submission" date="2020-01" db="EMBL/GenBank/DDBJ databases">
        <authorList>
            <person name="Cousin F.J."/>
            <person name="Le Guellec R."/>
            <person name="Cretenet M."/>
        </authorList>
    </citation>
    <scope>NUCLEOTIDE SEQUENCE</scope>
    <source>
        <strain evidence="6">UCMA 15228</strain>
    </source>
</reference>
<dbReference type="Proteomes" id="UP000286907">
    <property type="component" value="Chromosome"/>
</dbReference>
<keyword evidence="3" id="KW-0732">Signal</keyword>
<dbReference type="EMBL" id="SDWY01000002">
    <property type="protein sequence ID" value="MDN6900325.1"/>
    <property type="molecule type" value="Genomic_DNA"/>
</dbReference>
<evidence type="ECO:0000256" key="1">
    <source>
        <dbReference type="ARBA" id="ARBA00010266"/>
    </source>
</evidence>
<keyword evidence="7" id="KW-1185">Reference proteome</keyword>
<evidence type="ECO:0000313" key="7">
    <source>
        <dbReference type="Proteomes" id="UP000286907"/>
    </source>
</evidence>
<dbReference type="InterPro" id="IPR051056">
    <property type="entry name" value="Glycosyl_Hydrolase_73"/>
</dbReference>
<comment type="similarity">
    <text evidence="1">Belongs to the glycosyl hydrolase 73 family.</text>
</comment>
<evidence type="ECO:0000256" key="3">
    <source>
        <dbReference type="SAM" id="SignalP"/>
    </source>
</evidence>
<dbReference type="Gene3D" id="1.10.530.10">
    <property type="match status" value="1"/>
</dbReference>
<dbReference type="PANTHER" id="PTHR33308">
    <property type="entry name" value="PEPTIDOGLYCAN HYDROLASE FLGJ"/>
    <property type="match status" value="1"/>
</dbReference>
<gene>
    <name evidence="6" type="ORF">DLJ48_04865</name>
    <name evidence="5" type="ORF">EVC35_04800</name>
</gene>
<dbReference type="SMART" id="SM00047">
    <property type="entry name" value="LYZ2"/>
    <property type="match status" value="1"/>
</dbReference>
<dbReference type="InterPro" id="IPR002901">
    <property type="entry name" value="MGlyc_endo_b_GlcNAc-like_dom"/>
</dbReference>
<feature type="chain" id="PRO_5042461562" evidence="3">
    <location>
        <begin position="24"/>
        <end position="195"/>
    </location>
</feature>
<evidence type="ECO:0000259" key="4">
    <source>
        <dbReference type="SMART" id="SM00047"/>
    </source>
</evidence>
<evidence type="ECO:0000313" key="5">
    <source>
        <dbReference type="EMBL" id="MDN6900325.1"/>
    </source>
</evidence>
<dbReference type="GO" id="GO:0004040">
    <property type="term" value="F:amidase activity"/>
    <property type="evidence" value="ECO:0007669"/>
    <property type="project" value="InterPro"/>
</dbReference>
<organism evidence="5 8">
    <name type="scientific">Oenococcus sicerae</name>
    <dbReference type="NCBI Taxonomy" id="2203724"/>
    <lineage>
        <taxon>Bacteria</taxon>
        <taxon>Bacillati</taxon>
        <taxon>Bacillota</taxon>
        <taxon>Bacilli</taxon>
        <taxon>Lactobacillales</taxon>
        <taxon>Lactobacillaceae</taxon>
        <taxon>Oenococcus</taxon>
    </lineage>
</organism>
<accession>A0AAJ1RA58</accession>
<feature type="signal peptide" evidence="3">
    <location>
        <begin position="1"/>
        <end position="23"/>
    </location>
</feature>
<reference evidence="5" key="2">
    <citation type="submission" date="2019-01" db="EMBL/GenBank/DDBJ databases">
        <title>Oenococcus sicerae UCMA17102.</title>
        <authorList>
            <person name="Cousin F.J."/>
            <person name="Le Guellec R."/>
            <person name="Cretenet M."/>
        </authorList>
    </citation>
    <scope>NUCLEOTIDE SEQUENCE</scope>
    <source>
        <strain evidence="5">UCMA17102</strain>
    </source>
</reference>
<keyword evidence="2" id="KW-0378">Hydrolase</keyword>
<dbReference type="EMBL" id="CP029684">
    <property type="protein sequence ID" value="QAS70632.1"/>
    <property type="molecule type" value="Genomic_DNA"/>
</dbReference>
<sequence length="195" mass="22657">MIHFFTALIILLLTCFVSFYVMANASLADKSTPSKQESRLIEEQKFIDRTAPYIQTRQRQDKILASITLAQMILESDWGKSRLASKYHNYFGVKSWSNDTKKSVKLETSEFTDGKWIKVKGNFAVYKNWQTSVYQHNRLFLKGTTWNKNQYKAVLDAKNYVDGAQALVKSAYATDPDYASKIIRIIKKYYLNIYD</sequence>
<protein>
    <submittedName>
        <fullName evidence="5">Glucosaminidase</fullName>
    </submittedName>
</protein>
<feature type="domain" description="Mannosyl-glycoprotein endo-beta-N-acetylglucosamidase-like" evidence="4">
    <location>
        <begin position="36"/>
        <end position="195"/>
    </location>
</feature>
<name>A0AAJ1RA58_9LACO</name>
<dbReference type="PRINTS" id="PR01002">
    <property type="entry name" value="FLGFLGJ"/>
</dbReference>
<reference evidence="6 7" key="1">
    <citation type="journal article" date="2019" name="Syst. Appl. Microbiol.">
        <title>Oenococcus sicerae sp. nov., isolated from French cider.</title>
        <authorList>
            <person name="Cousin F.J."/>
            <person name="Le Guellec R."/>
            <person name="Chagnot C."/>
            <person name="Goux D."/>
            <person name="Dalmasso M."/>
            <person name="Laplace J.M."/>
            <person name="Cretenet M."/>
        </authorList>
    </citation>
    <scope>NUCLEOTIDE SEQUENCE [LARGE SCALE GENOMIC DNA]</scope>
    <source>
        <strain evidence="6 7">UCMA 15228</strain>
    </source>
</reference>